<dbReference type="HOGENOM" id="CLU_000445_114_57_12"/>
<evidence type="ECO:0000259" key="11">
    <source>
        <dbReference type="PROSITE" id="PS50110"/>
    </source>
</evidence>
<keyword evidence="4" id="KW-0808">Transferase</keyword>
<accession>E1R2D3</accession>
<feature type="modified residue" description="4-aspartylphosphate" evidence="9">
    <location>
        <position position="55"/>
    </location>
</feature>
<keyword evidence="3 9" id="KW-0597">Phosphoprotein</keyword>
<dbReference type="InterPro" id="IPR011006">
    <property type="entry name" value="CheY-like_superfamily"/>
</dbReference>
<dbReference type="InterPro" id="IPR000014">
    <property type="entry name" value="PAS"/>
</dbReference>
<evidence type="ECO:0000313" key="13">
    <source>
        <dbReference type="EMBL" id="ADK82493.1"/>
    </source>
</evidence>
<dbReference type="Pfam" id="PF00072">
    <property type="entry name" value="Response_reg"/>
    <property type="match status" value="1"/>
</dbReference>
<dbReference type="GO" id="GO:0000160">
    <property type="term" value="P:phosphorelay signal transduction system"/>
    <property type="evidence" value="ECO:0007669"/>
    <property type="project" value="InterPro"/>
</dbReference>
<keyword evidence="6 13" id="KW-0418">Kinase</keyword>
<evidence type="ECO:0000256" key="8">
    <source>
        <dbReference type="ARBA" id="ARBA00023026"/>
    </source>
</evidence>
<proteinExistence type="predicted"/>
<dbReference type="EMBL" id="CP002116">
    <property type="protein sequence ID" value="ADK82493.1"/>
    <property type="molecule type" value="Genomic_DNA"/>
</dbReference>
<dbReference type="Pfam" id="PF13188">
    <property type="entry name" value="PAS_8"/>
    <property type="match status" value="1"/>
</dbReference>
<evidence type="ECO:0000256" key="6">
    <source>
        <dbReference type="ARBA" id="ARBA00022777"/>
    </source>
</evidence>
<sequence length="705" mass="79914">MKERKKRLLLVEDEAITALAETRFLESIGYEVLHVFSGEAALEAVTPEIDLILMDIDLGPGISGTETASRILKKRELPILFLSSHSSQEMVEKVRNITRYGYVVKNSGYFVLQASIEMAFTLFEACEQQRQTLRYFRRAEEVSAMGHWRMSRDSEHFLFSEGAVAICGLPAPLFSVAKFRLLVLPEDRILREQALERAIRDKTTYKAEYRIARPDDGRVIWIRSIADVEASDEIVFGVLRDITDLKKLENPTLVQPYGVSEKNHYYNLFDESSLPMFMLDPEDGSIVDANRAASEFYGWPMAILCQMKMADINILPFASAKAEMRSAVKLRKNFFFFCHRKADGSTCEVVVITNPVRIEGRSYLHSIIMDLYSPQSEELEKARRYWYLAEFSGAVVWTIDLEHETLSYISPSVEKVFGFTVESAKKLGIRGLLTPDSYDALMADSKREGPQIGLYQHYRSDGSIADIEITAIAVTGKACRCCEIVGVSRDISARLAAEREIEKLNDTNKQLFQEVQYRIRYTLLVIADLLKIEEQALTVETAYEALEDARKRVSSLSVFYDKLFTFPDYRVVPVRPYIEELLRYFSSQSKKRHIEIEGYVEDLTMNIQQLFLVSILIQELVNSAGKHAFHNMETGHISVTIIKLASSSLEVVVSDDGVDTDEETHYPSAIGLGIITEVANMLSATVESRTSSGTTYKIRIPLSSL</sequence>
<reference evidence="13 14" key="1">
    <citation type="journal article" date="2010" name="Stand. Genomic Sci.">
        <title>Complete genome sequence of Spirochaeta smaragdinae type strain (SEBR 4228).</title>
        <authorList>
            <person name="Mavromatis K."/>
            <person name="Yasawong M."/>
            <person name="Chertkov O."/>
            <person name="Lapidus A."/>
            <person name="Lucas S."/>
            <person name="Nolan M."/>
            <person name="Del Rio T.G."/>
            <person name="Tice H."/>
            <person name="Cheng J.F."/>
            <person name="Pitluck S."/>
            <person name="Liolios K."/>
            <person name="Ivanova N."/>
            <person name="Tapia R."/>
            <person name="Han C."/>
            <person name="Bruce D."/>
            <person name="Goodwin L."/>
            <person name="Pati A."/>
            <person name="Chen A."/>
            <person name="Palaniappan K."/>
            <person name="Land M."/>
            <person name="Hauser L."/>
            <person name="Chang Y.J."/>
            <person name="Jeffries C.D."/>
            <person name="Detter J.C."/>
            <person name="Rohde M."/>
            <person name="Brambilla E."/>
            <person name="Spring S."/>
            <person name="Goker M."/>
            <person name="Sikorski J."/>
            <person name="Woyke T."/>
            <person name="Bristow J."/>
            <person name="Eisen J.A."/>
            <person name="Markowitz V."/>
            <person name="Hugenholtz P."/>
            <person name="Klenk H.P."/>
            <person name="Kyrpides N.C."/>
        </authorList>
    </citation>
    <scope>NUCLEOTIDE SEQUENCE [LARGE SCALE GENOMIC DNA]</scope>
    <source>
        <strain evidence="14">DSM 11293 / JCM 15392 / SEBR 4228</strain>
    </source>
</reference>
<dbReference type="Pfam" id="PF07568">
    <property type="entry name" value="HisKA_2"/>
    <property type="match status" value="1"/>
</dbReference>
<evidence type="ECO:0000256" key="1">
    <source>
        <dbReference type="ARBA" id="ARBA00000085"/>
    </source>
</evidence>
<dbReference type="eggNOG" id="COG3920">
    <property type="taxonomic scope" value="Bacteria"/>
</dbReference>
<dbReference type="InterPro" id="IPR035965">
    <property type="entry name" value="PAS-like_dom_sf"/>
</dbReference>
<dbReference type="Gene3D" id="3.30.565.10">
    <property type="entry name" value="Histidine kinase-like ATPase, C-terminal domain"/>
    <property type="match status" value="1"/>
</dbReference>
<dbReference type="Gene3D" id="3.30.450.20">
    <property type="entry name" value="PAS domain"/>
    <property type="match status" value="3"/>
</dbReference>
<dbReference type="InterPro" id="IPR011495">
    <property type="entry name" value="Sig_transdc_His_kin_sub2_dim/P"/>
</dbReference>
<gene>
    <name evidence="13" type="ordered locus">Spirs_3404</name>
</gene>
<evidence type="ECO:0000256" key="3">
    <source>
        <dbReference type="ARBA" id="ARBA00022553"/>
    </source>
</evidence>
<dbReference type="AlphaFoldDB" id="E1R2D3"/>
<keyword evidence="10" id="KW-0175">Coiled coil</keyword>
<dbReference type="GO" id="GO:0005524">
    <property type="term" value="F:ATP binding"/>
    <property type="evidence" value="ECO:0007669"/>
    <property type="project" value="UniProtKB-KW"/>
</dbReference>
<dbReference type="GO" id="GO:0004673">
    <property type="term" value="F:protein histidine kinase activity"/>
    <property type="evidence" value="ECO:0007669"/>
    <property type="project" value="UniProtKB-EC"/>
</dbReference>
<dbReference type="eggNOG" id="COG0784">
    <property type="taxonomic scope" value="Bacteria"/>
</dbReference>
<dbReference type="KEGG" id="ssm:Spirs_3404"/>
<keyword evidence="5" id="KW-0547">Nucleotide-binding</keyword>
<evidence type="ECO:0000256" key="2">
    <source>
        <dbReference type="ARBA" id="ARBA00012438"/>
    </source>
</evidence>
<dbReference type="PROSITE" id="PS50110">
    <property type="entry name" value="RESPONSE_REGULATORY"/>
    <property type="match status" value="1"/>
</dbReference>
<dbReference type="NCBIfam" id="TIGR00229">
    <property type="entry name" value="sensory_box"/>
    <property type="match status" value="2"/>
</dbReference>
<dbReference type="SUPFAM" id="SSF55785">
    <property type="entry name" value="PYP-like sensor domain (PAS domain)"/>
    <property type="match status" value="3"/>
</dbReference>
<dbReference type="PANTHER" id="PTHR41523:SF8">
    <property type="entry name" value="ETHYLENE RESPONSE SENSOR PROTEIN"/>
    <property type="match status" value="1"/>
</dbReference>
<dbReference type="Proteomes" id="UP000002318">
    <property type="component" value="Chromosome"/>
</dbReference>
<dbReference type="SMART" id="SM00091">
    <property type="entry name" value="PAS"/>
    <property type="match status" value="3"/>
</dbReference>
<comment type="catalytic activity">
    <reaction evidence="1">
        <text>ATP + protein L-histidine = ADP + protein N-phospho-L-histidine.</text>
        <dbReference type="EC" id="2.7.13.3"/>
    </reaction>
</comment>
<dbReference type="Pfam" id="PF13426">
    <property type="entry name" value="PAS_9"/>
    <property type="match status" value="1"/>
</dbReference>
<dbReference type="InterPro" id="IPR036890">
    <property type="entry name" value="HATPase_C_sf"/>
</dbReference>
<dbReference type="PROSITE" id="PS50113">
    <property type="entry name" value="PAC"/>
    <property type="match status" value="1"/>
</dbReference>
<keyword evidence="14" id="KW-1185">Reference proteome</keyword>
<organism evidence="13 14">
    <name type="scientific">Sediminispirochaeta smaragdinae (strain DSM 11293 / JCM 15392 / SEBR 4228)</name>
    <name type="common">Spirochaeta smaragdinae</name>
    <dbReference type="NCBI Taxonomy" id="573413"/>
    <lineage>
        <taxon>Bacteria</taxon>
        <taxon>Pseudomonadati</taxon>
        <taxon>Spirochaetota</taxon>
        <taxon>Spirochaetia</taxon>
        <taxon>Spirochaetales</taxon>
        <taxon>Spirochaetaceae</taxon>
        <taxon>Sediminispirochaeta</taxon>
    </lineage>
</organism>
<feature type="coiled-coil region" evidence="10">
    <location>
        <begin position="494"/>
        <end position="552"/>
    </location>
</feature>
<dbReference type="SUPFAM" id="SSF55874">
    <property type="entry name" value="ATPase domain of HSP90 chaperone/DNA topoisomerase II/histidine kinase"/>
    <property type="match status" value="1"/>
</dbReference>
<evidence type="ECO:0000256" key="4">
    <source>
        <dbReference type="ARBA" id="ARBA00022679"/>
    </source>
</evidence>
<dbReference type="Pfam" id="PF08447">
    <property type="entry name" value="PAS_3"/>
    <property type="match status" value="1"/>
</dbReference>
<dbReference type="PANTHER" id="PTHR41523">
    <property type="entry name" value="TWO-COMPONENT SYSTEM SENSOR PROTEIN"/>
    <property type="match status" value="1"/>
</dbReference>
<dbReference type="STRING" id="573413.Spirs_3404"/>
<evidence type="ECO:0000313" key="14">
    <source>
        <dbReference type="Proteomes" id="UP000002318"/>
    </source>
</evidence>
<dbReference type="CDD" id="cd00130">
    <property type="entry name" value="PAS"/>
    <property type="match status" value="2"/>
</dbReference>
<dbReference type="OrthoDB" id="9767435at2"/>
<evidence type="ECO:0000256" key="7">
    <source>
        <dbReference type="ARBA" id="ARBA00022840"/>
    </source>
</evidence>
<evidence type="ECO:0000259" key="12">
    <source>
        <dbReference type="PROSITE" id="PS50113"/>
    </source>
</evidence>
<keyword evidence="8" id="KW-0843">Virulence</keyword>
<evidence type="ECO:0000256" key="5">
    <source>
        <dbReference type="ARBA" id="ARBA00022741"/>
    </source>
</evidence>
<feature type="domain" description="Response regulatory" evidence="11">
    <location>
        <begin position="7"/>
        <end position="120"/>
    </location>
</feature>
<dbReference type="EC" id="2.7.13.3" evidence="2"/>
<keyword evidence="7" id="KW-0067">ATP-binding</keyword>
<dbReference type="InterPro" id="IPR000700">
    <property type="entry name" value="PAS-assoc_C"/>
</dbReference>
<protein>
    <recommendedName>
        <fullName evidence="2">histidine kinase</fullName>
        <ecNumber evidence="2">2.7.13.3</ecNumber>
    </recommendedName>
</protein>
<evidence type="ECO:0000256" key="9">
    <source>
        <dbReference type="PROSITE-ProRule" id="PRU00169"/>
    </source>
</evidence>
<evidence type="ECO:0000256" key="10">
    <source>
        <dbReference type="SAM" id="Coils"/>
    </source>
</evidence>
<name>E1R2D3_SEDSS</name>
<dbReference type="Gene3D" id="3.40.50.2300">
    <property type="match status" value="1"/>
</dbReference>
<dbReference type="InterPro" id="IPR013655">
    <property type="entry name" value="PAS_fold_3"/>
</dbReference>
<dbReference type="SUPFAM" id="SSF52172">
    <property type="entry name" value="CheY-like"/>
    <property type="match status" value="1"/>
</dbReference>
<dbReference type="SMART" id="SM00448">
    <property type="entry name" value="REC"/>
    <property type="match status" value="1"/>
</dbReference>
<feature type="domain" description="PAC" evidence="12">
    <location>
        <begin position="205"/>
        <end position="254"/>
    </location>
</feature>
<dbReference type="InterPro" id="IPR001789">
    <property type="entry name" value="Sig_transdc_resp-reg_receiver"/>
</dbReference>
<dbReference type="RefSeq" id="WP_013255952.1">
    <property type="nucleotide sequence ID" value="NC_014364.1"/>
</dbReference>